<evidence type="ECO:0000313" key="1">
    <source>
        <dbReference type="EMBL" id="KRW98708.1"/>
    </source>
</evidence>
<keyword evidence="2" id="KW-1185">Reference proteome</keyword>
<dbReference type="SUPFAM" id="SSF51905">
    <property type="entry name" value="FAD/NAD(P)-binding domain"/>
    <property type="match status" value="1"/>
</dbReference>
<organism evidence="1 2">
    <name type="scientific">Pseudocohnilembus persalinus</name>
    <name type="common">Ciliate</name>
    <dbReference type="NCBI Taxonomy" id="266149"/>
    <lineage>
        <taxon>Eukaryota</taxon>
        <taxon>Sar</taxon>
        <taxon>Alveolata</taxon>
        <taxon>Ciliophora</taxon>
        <taxon>Intramacronucleata</taxon>
        <taxon>Oligohymenophorea</taxon>
        <taxon>Scuticociliatia</taxon>
        <taxon>Philasterida</taxon>
        <taxon>Pseudocohnilembidae</taxon>
        <taxon>Pseudocohnilembus</taxon>
    </lineage>
</organism>
<sequence>MEKKGNFEILTGKHVIELIKDEQNEKIVKGVKCDDGTILNSDYFVFCNNESIRDIVKYPLIRMCGFSWTFYKKDSQNQELIEEVSDSHNMSIGTRCVSPNGVPIVGLLNGFENAFVNTGHGFLGWTLSSYTGKLLSKIVIKQIDQEVQLDEQEKNILKHVSSERYWF</sequence>
<protein>
    <recommendedName>
        <fullName evidence="3">FAD dependent oxidoreductase domain-containing protein</fullName>
    </recommendedName>
</protein>
<dbReference type="EMBL" id="LDAU01000232">
    <property type="protein sequence ID" value="KRW98708.1"/>
    <property type="molecule type" value="Genomic_DNA"/>
</dbReference>
<reference evidence="1 2" key="1">
    <citation type="journal article" date="2015" name="Sci. Rep.">
        <title>Genome of the facultative scuticociliatosis pathogen Pseudocohnilembus persalinus provides insight into its virulence through horizontal gene transfer.</title>
        <authorList>
            <person name="Xiong J."/>
            <person name="Wang G."/>
            <person name="Cheng J."/>
            <person name="Tian M."/>
            <person name="Pan X."/>
            <person name="Warren A."/>
            <person name="Jiang C."/>
            <person name="Yuan D."/>
            <person name="Miao W."/>
        </authorList>
    </citation>
    <scope>NUCLEOTIDE SEQUENCE [LARGE SCALE GENOMIC DNA]</scope>
    <source>
        <strain evidence="1">36N120E</strain>
    </source>
</reference>
<dbReference type="InParanoid" id="A0A0V0Q9I8"/>
<evidence type="ECO:0000313" key="2">
    <source>
        <dbReference type="Proteomes" id="UP000054937"/>
    </source>
</evidence>
<gene>
    <name evidence="1" type="ORF">PPERSA_00296</name>
</gene>
<accession>A0A0V0Q9I8</accession>
<evidence type="ECO:0008006" key="3">
    <source>
        <dbReference type="Google" id="ProtNLM"/>
    </source>
</evidence>
<name>A0A0V0Q9I8_PSEPJ</name>
<dbReference type="InterPro" id="IPR036188">
    <property type="entry name" value="FAD/NAD-bd_sf"/>
</dbReference>
<dbReference type="Gene3D" id="3.50.50.60">
    <property type="entry name" value="FAD/NAD(P)-binding domain"/>
    <property type="match status" value="1"/>
</dbReference>
<proteinExistence type="predicted"/>
<dbReference type="AlphaFoldDB" id="A0A0V0Q9I8"/>
<dbReference type="Proteomes" id="UP000054937">
    <property type="component" value="Unassembled WGS sequence"/>
</dbReference>
<comment type="caution">
    <text evidence="1">The sequence shown here is derived from an EMBL/GenBank/DDBJ whole genome shotgun (WGS) entry which is preliminary data.</text>
</comment>
<dbReference type="OrthoDB" id="498204at2759"/>